<evidence type="ECO:0000313" key="2">
    <source>
        <dbReference type="EMBL" id="MFD2309100.1"/>
    </source>
</evidence>
<dbReference type="Pfam" id="PF20125">
    <property type="entry name" value="DUF6515"/>
    <property type="match status" value="1"/>
</dbReference>
<dbReference type="EMBL" id="JBHUJD010000001">
    <property type="protein sequence ID" value="MFD2309100.1"/>
    <property type="molecule type" value="Genomic_DNA"/>
</dbReference>
<proteinExistence type="predicted"/>
<gene>
    <name evidence="2" type="ORF">ACFSKX_01605</name>
</gene>
<dbReference type="RefSeq" id="WP_265721048.1">
    <property type="nucleotide sequence ID" value="NZ_JAPIVK010000008.1"/>
</dbReference>
<dbReference type="InterPro" id="IPR045398">
    <property type="entry name" value="DUF6515"/>
</dbReference>
<reference evidence="3" key="1">
    <citation type="journal article" date="2019" name="Int. J. Syst. Evol. Microbiol.">
        <title>The Global Catalogue of Microorganisms (GCM) 10K type strain sequencing project: providing services to taxonomists for standard genome sequencing and annotation.</title>
        <authorList>
            <consortium name="The Broad Institute Genomics Platform"/>
            <consortium name="The Broad Institute Genome Sequencing Center for Infectious Disease"/>
            <person name="Wu L."/>
            <person name="Ma J."/>
        </authorList>
    </citation>
    <scope>NUCLEOTIDE SEQUENCE [LARGE SCALE GENOMIC DNA]</scope>
    <source>
        <strain evidence="3">KCTC 12848</strain>
    </source>
</reference>
<evidence type="ECO:0000313" key="3">
    <source>
        <dbReference type="Proteomes" id="UP001597425"/>
    </source>
</evidence>
<name>A0ABW5EAZ8_9GAMM</name>
<feature type="chain" id="PRO_5045419343" evidence="1">
    <location>
        <begin position="28"/>
        <end position="215"/>
    </location>
</feature>
<sequence>MKILKPLIGGIALLAVASFAFTPPADAGTLGYERGGHSWHHGHHHKRWHRHHRRYRRGPRISIGLTAPMLPFGVVNLAVGGRPYYYHSGHFYRPAPTGYRVVTAPLGASVTSLPGSAVRVETGSGIYYRYASAYYRWRPASRSYAVVPPPAGTPVAATKAAPTRASGYNPGQVVEDLPTGYTAEIINGVQYYRYGDDYFMPTQRDGREVYVVVRI</sequence>
<accession>A0ABW5EAZ8</accession>
<evidence type="ECO:0000256" key="1">
    <source>
        <dbReference type="SAM" id="SignalP"/>
    </source>
</evidence>
<protein>
    <submittedName>
        <fullName evidence="2">DUF6515 family protein</fullName>
    </submittedName>
</protein>
<keyword evidence="3" id="KW-1185">Reference proteome</keyword>
<keyword evidence="1" id="KW-0732">Signal</keyword>
<organism evidence="2 3">
    <name type="scientific">Microbulbifer halophilus</name>
    <dbReference type="NCBI Taxonomy" id="453963"/>
    <lineage>
        <taxon>Bacteria</taxon>
        <taxon>Pseudomonadati</taxon>
        <taxon>Pseudomonadota</taxon>
        <taxon>Gammaproteobacteria</taxon>
        <taxon>Cellvibrionales</taxon>
        <taxon>Microbulbiferaceae</taxon>
        <taxon>Microbulbifer</taxon>
    </lineage>
</organism>
<dbReference type="Proteomes" id="UP001597425">
    <property type="component" value="Unassembled WGS sequence"/>
</dbReference>
<feature type="signal peptide" evidence="1">
    <location>
        <begin position="1"/>
        <end position="27"/>
    </location>
</feature>
<comment type="caution">
    <text evidence="2">The sequence shown here is derived from an EMBL/GenBank/DDBJ whole genome shotgun (WGS) entry which is preliminary data.</text>
</comment>